<gene>
    <name evidence="1" type="ORF">MIU77_05295</name>
</gene>
<evidence type="ECO:0000313" key="1">
    <source>
        <dbReference type="EMBL" id="ULN53725.1"/>
    </source>
</evidence>
<name>A0ABY3U6W9_9MYCO</name>
<dbReference type="EMBL" id="CP092365">
    <property type="protein sequence ID" value="ULN53725.1"/>
    <property type="molecule type" value="Genomic_DNA"/>
</dbReference>
<dbReference type="Proteomes" id="UP001055200">
    <property type="component" value="Chromosome"/>
</dbReference>
<protein>
    <submittedName>
        <fullName evidence="1">Uncharacterized protein</fullName>
    </submittedName>
</protein>
<evidence type="ECO:0000313" key="2">
    <source>
        <dbReference type="Proteomes" id="UP001055200"/>
    </source>
</evidence>
<sequence length="79" mass="8874">MSVLWSSMPKTTTDVWFREGGQALFKPYVAVPFSKSALVEVVLGPNVNADLAEPVFRRLLDHHGHQHTEITPSTIPYRV</sequence>
<keyword evidence="2" id="KW-1185">Reference proteome</keyword>
<accession>A0ABY3U6W9</accession>
<organism evidence="1 2">
    <name type="scientific">Mycolicibacillus parakoreensis</name>
    <dbReference type="NCBI Taxonomy" id="1069221"/>
    <lineage>
        <taxon>Bacteria</taxon>
        <taxon>Bacillati</taxon>
        <taxon>Actinomycetota</taxon>
        <taxon>Actinomycetes</taxon>
        <taxon>Mycobacteriales</taxon>
        <taxon>Mycobacteriaceae</taxon>
        <taxon>Mycolicibacillus</taxon>
    </lineage>
</organism>
<reference evidence="1" key="1">
    <citation type="submission" date="2022-08" db="EMBL/GenBank/DDBJ databases">
        <title>Complete genome sequence of 14 non-tuberculosis mycobacteria type-strains.</title>
        <authorList>
            <person name="Igarashi Y."/>
            <person name="Osugi A."/>
            <person name="Mitarai S."/>
        </authorList>
    </citation>
    <scope>NUCLEOTIDE SEQUENCE</scope>
    <source>
        <strain evidence="1">DSM 45575</strain>
    </source>
</reference>
<proteinExistence type="predicted"/>
<dbReference type="RefSeq" id="WP_240171974.1">
    <property type="nucleotide sequence ID" value="NZ_CP092365.1"/>
</dbReference>